<evidence type="ECO:0000313" key="1">
    <source>
        <dbReference type="EMBL" id="KAG2622213.1"/>
    </source>
</evidence>
<accession>A0A8T0VRE2</accession>
<name>A0A8T0VRE2_PANVG</name>
<dbReference type="EMBL" id="CM029040">
    <property type="protein sequence ID" value="KAG2635814.1"/>
    <property type="molecule type" value="Genomic_DNA"/>
</dbReference>
<protein>
    <submittedName>
        <fullName evidence="2">Uncharacterized protein</fullName>
    </submittedName>
</protein>
<dbReference type="AlphaFoldDB" id="A0A8T0VRE2"/>
<organism evidence="2 3">
    <name type="scientific">Panicum virgatum</name>
    <name type="common">Blackwell switchgrass</name>
    <dbReference type="NCBI Taxonomy" id="38727"/>
    <lineage>
        <taxon>Eukaryota</taxon>
        <taxon>Viridiplantae</taxon>
        <taxon>Streptophyta</taxon>
        <taxon>Embryophyta</taxon>
        <taxon>Tracheophyta</taxon>
        <taxon>Spermatophyta</taxon>
        <taxon>Magnoliopsida</taxon>
        <taxon>Liliopsida</taxon>
        <taxon>Poales</taxon>
        <taxon>Poaceae</taxon>
        <taxon>PACMAD clade</taxon>
        <taxon>Panicoideae</taxon>
        <taxon>Panicodae</taxon>
        <taxon>Paniceae</taxon>
        <taxon>Panicinae</taxon>
        <taxon>Panicum</taxon>
        <taxon>Panicum sect. Hiantes</taxon>
    </lineage>
</organism>
<proteinExistence type="predicted"/>
<reference evidence="2" key="1">
    <citation type="submission" date="2020-05" db="EMBL/GenBank/DDBJ databases">
        <title>WGS assembly of Panicum virgatum.</title>
        <authorList>
            <person name="Lovell J.T."/>
            <person name="Jenkins J."/>
            <person name="Shu S."/>
            <person name="Juenger T.E."/>
            <person name="Schmutz J."/>
        </authorList>
    </citation>
    <scope>NUCLEOTIDE SEQUENCE</scope>
    <source>
        <strain evidence="2">AP13</strain>
    </source>
</reference>
<evidence type="ECO:0000313" key="3">
    <source>
        <dbReference type="Proteomes" id="UP000823388"/>
    </source>
</evidence>
<dbReference type="Proteomes" id="UP000823388">
    <property type="component" value="Chromosome 2N"/>
</dbReference>
<dbReference type="Proteomes" id="UP000823388">
    <property type="component" value="Chromosome 3N"/>
</dbReference>
<keyword evidence="3" id="KW-1185">Reference proteome</keyword>
<dbReference type="EMBL" id="CM029042">
    <property type="protein sequence ID" value="KAG2622213.1"/>
    <property type="molecule type" value="Genomic_DNA"/>
</dbReference>
<comment type="caution">
    <text evidence="2">The sequence shown here is derived from an EMBL/GenBank/DDBJ whole genome shotgun (WGS) entry which is preliminary data.</text>
</comment>
<sequence length="42" mass="4908">MGGLEKLFALKQNAFRRDLVSCVGYMPFHEDVNQHPRVMKMI</sequence>
<gene>
    <name evidence="2" type="ORF">PVAP13_2NG386203</name>
    <name evidence="1" type="ORF">PVAP13_3NG276564</name>
</gene>
<evidence type="ECO:0000313" key="2">
    <source>
        <dbReference type="EMBL" id="KAG2635814.1"/>
    </source>
</evidence>